<dbReference type="EnsemblPlants" id="PNT68035">
    <property type="protein sequence ID" value="PNT68035"/>
    <property type="gene ID" value="BRADI_3g35162v3"/>
</dbReference>
<evidence type="ECO:0000313" key="4">
    <source>
        <dbReference type="Proteomes" id="UP000008810"/>
    </source>
</evidence>
<proteinExistence type="predicted"/>
<sequence length="102" mass="11552">MARQMCVNRNRPYLSRWHFANKTSNFFKCQHAVRITVFVLRVLVHSPPPQITTALLSQPHAALPPRQACADKHQPTRPNPAPASLSADARLNFSARCALRQR</sequence>
<reference evidence="2 3" key="1">
    <citation type="journal article" date="2010" name="Nature">
        <title>Genome sequencing and analysis of the model grass Brachypodium distachyon.</title>
        <authorList>
            <consortium name="International Brachypodium Initiative"/>
        </authorList>
    </citation>
    <scope>NUCLEOTIDE SEQUENCE [LARGE SCALE GENOMIC DNA]</scope>
    <source>
        <strain evidence="2 3">Bd21</strain>
    </source>
</reference>
<accession>A0A2K2D186</accession>
<dbReference type="InParanoid" id="A0A2K2D186"/>
<dbReference type="Proteomes" id="UP000008810">
    <property type="component" value="Chromosome 3"/>
</dbReference>
<feature type="region of interest" description="Disordered" evidence="1">
    <location>
        <begin position="62"/>
        <end position="85"/>
    </location>
</feature>
<name>A0A2K2D186_BRADI</name>
<dbReference type="AlphaFoldDB" id="A0A2K2D186"/>
<reference evidence="2" key="2">
    <citation type="submission" date="2017-06" db="EMBL/GenBank/DDBJ databases">
        <title>WGS assembly of Brachypodium distachyon.</title>
        <authorList>
            <consortium name="The International Brachypodium Initiative"/>
            <person name="Lucas S."/>
            <person name="Harmon-Smith M."/>
            <person name="Lail K."/>
            <person name="Tice H."/>
            <person name="Grimwood J."/>
            <person name="Bruce D."/>
            <person name="Barry K."/>
            <person name="Shu S."/>
            <person name="Lindquist E."/>
            <person name="Wang M."/>
            <person name="Pitluck S."/>
            <person name="Vogel J.P."/>
            <person name="Garvin D.F."/>
            <person name="Mockler T.C."/>
            <person name="Schmutz J."/>
            <person name="Rokhsar D."/>
            <person name="Bevan M.W."/>
        </authorList>
    </citation>
    <scope>NUCLEOTIDE SEQUENCE</scope>
    <source>
        <strain evidence="2">Bd21</strain>
    </source>
</reference>
<dbReference type="Gramene" id="PNT68035">
    <property type="protein sequence ID" value="PNT68035"/>
    <property type="gene ID" value="BRADI_3g35162v3"/>
</dbReference>
<protein>
    <submittedName>
        <fullName evidence="2 3">Uncharacterized protein</fullName>
    </submittedName>
</protein>
<gene>
    <name evidence="2" type="ORF">BRADI_3g35162v3</name>
</gene>
<evidence type="ECO:0000313" key="3">
    <source>
        <dbReference type="EnsemblPlants" id="PNT68035"/>
    </source>
</evidence>
<organism evidence="2">
    <name type="scientific">Brachypodium distachyon</name>
    <name type="common">Purple false brome</name>
    <name type="synonym">Trachynia distachya</name>
    <dbReference type="NCBI Taxonomy" id="15368"/>
    <lineage>
        <taxon>Eukaryota</taxon>
        <taxon>Viridiplantae</taxon>
        <taxon>Streptophyta</taxon>
        <taxon>Embryophyta</taxon>
        <taxon>Tracheophyta</taxon>
        <taxon>Spermatophyta</taxon>
        <taxon>Magnoliopsida</taxon>
        <taxon>Liliopsida</taxon>
        <taxon>Poales</taxon>
        <taxon>Poaceae</taxon>
        <taxon>BOP clade</taxon>
        <taxon>Pooideae</taxon>
        <taxon>Stipodae</taxon>
        <taxon>Brachypodieae</taxon>
        <taxon>Brachypodium</taxon>
    </lineage>
</organism>
<reference evidence="3" key="3">
    <citation type="submission" date="2018-08" db="UniProtKB">
        <authorList>
            <consortium name="EnsemblPlants"/>
        </authorList>
    </citation>
    <scope>IDENTIFICATION</scope>
    <source>
        <strain evidence="3">cv. Bd21</strain>
    </source>
</reference>
<keyword evidence="4" id="KW-1185">Reference proteome</keyword>
<evidence type="ECO:0000313" key="2">
    <source>
        <dbReference type="EMBL" id="PNT68035.1"/>
    </source>
</evidence>
<evidence type="ECO:0000256" key="1">
    <source>
        <dbReference type="SAM" id="MobiDB-lite"/>
    </source>
</evidence>
<dbReference type="EMBL" id="CM000882">
    <property type="protein sequence ID" value="PNT68035.1"/>
    <property type="molecule type" value="Genomic_DNA"/>
</dbReference>